<accession>A0AAD6ITH3</accession>
<sequence length="570" mass="63260">MAALAAASVMPAGWVPGITRIQWNSIPAAHQAGFKTPVVSALANRTPAQNTQSEHAARGSHHGHMESLVDIFNRAATNHTIGERLPAKAHAEFFGGRIFNSPPDTLWRYPPRAMGVIQQRYNEETPPARQNWIRSNEGQRWHRIYNQRDDSRLGRKLSASNQSGSHCSPQLQIPSDDQRRYPVPASLWIDTRHLRPELWLSATTQQYRQDMTILVVDLAAEFTQFVNAGGDLTPLAQGILMEGAVRVMLGSLDYYANSLPLSYVDDVLPFSQPRIRRAGYRLHDFRILYINAIPQIPGPPIVDGGGRPSYRRRPSHNYLALIARLCFSLFRPCLSSHVQKMPEAKKLARKAADARPTTSFAALDHELRVPDCPHEYDFLAAANIEKRQAGAYHRAGTLLSAVWAAWRAFDPLSPPLAISRLETCIANYRQYVQENSLDPAVVLAGVVWSEDMKNQIPSLEKTNELAPPELQATYPNAVPPKLRISRQLWEEHLCLCGLIHQSGAGGETAEDAIVVSSGVNTPEPEVEIVVETPIKEEPKGAKSLLTPPSSTRKRCSSVATSGVRPVKKQK</sequence>
<evidence type="ECO:0000313" key="2">
    <source>
        <dbReference type="EMBL" id="KAJ6258066.1"/>
    </source>
</evidence>
<proteinExistence type="predicted"/>
<organism evidence="2 3">
    <name type="scientific">Drechslerella dactyloides</name>
    <name type="common">Nematode-trapping fungus</name>
    <name type="synonym">Arthrobotrys dactyloides</name>
    <dbReference type="NCBI Taxonomy" id="74499"/>
    <lineage>
        <taxon>Eukaryota</taxon>
        <taxon>Fungi</taxon>
        <taxon>Dikarya</taxon>
        <taxon>Ascomycota</taxon>
        <taxon>Pezizomycotina</taxon>
        <taxon>Orbiliomycetes</taxon>
        <taxon>Orbiliales</taxon>
        <taxon>Orbiliaceae</taxon>
        <taxon>Drechslerella</taxon>
    </lineage>
</organism>
<protein>
    <submittedName>
        <fullName evidence="2">Uncharacterized protein</fullName>
    </submittedName>
</protein>
<feature type="region of interest" description="Disordered" evidence="1">
    <location>
        <begin position="532"/>
        <end position="570"/>
    </location>
</feature>
<keyword evidence="3" id="KW-1185">Reference proteome</keyword>
<evidence type="ECO:0000256" key="1">
    <source>
        <dbReference type="SAM" id="MobiDB-lite"/>
    </source>
</evidence>
<gene>
    <name evidence="2" type="ORF">Dda_6979</name>
</gene>
<evidence type="ECO:0000313" key="3">
    <source>
        <dbReference type="Proteomes" id="UP001221413"/>
    </source>
</evidence>
<reference evidence="2" key="1">
    <citation type="submission" date="2023-01" db="EMBL/GenBank/DDBJ databases">
        <title>The chitinases involved in constricting ring structure development in the nematode-trapping fungus Drechslerella dactyloides.</title>
        <authorList>
            <person name="Wang R."/>
            <person name="Zhang L."/>
            <person name="Tang P."/>
            <person name="Li S."/>
            <person name="Liang L."/>
        </authorList>
    </citation>
    <scope>NUCLEOTIDE SEQUENCE</scope>
    <source>
        <strain evidence="2">YMF1.00031</strain>
    </source>
</reference>
<dbReference type="Proteomes" id="UP001221413">
    <property type="component" value="Unassembled WGS sequence"/>
</dbReference>
<name>A0AAD6ITH3_DREDA</name>
<comment type="caution">
    <text evidence="2">The sequence shown here is derived from an EMBL/GenBank/DDBJ whole genome shotgun (WGS) entry which is preliminary data.</text>
</comment>
<feature type="region of interest" description="Disordered" evidence="1">
    <location>
        <begin position="152"/>
        <end position="178"/>
    </location>
</feature>
<feature type="compositionally biased region" description="Polar residues" evidence="1">
    <location>
        <begin position="158"/>
        <end position="175"/>
    </location>
</feature>
<dbReference type="EMBL" id="JAQGDS010000009">
    <property type="protein sequence ID" value="KAJ6258066.1"/>
    <property type="molecule type" value="Genomic_DNA"/>
</dbReference>
<dbReference type="AlphaFoldDB" id="A0AAD6ITH3"/>